<evidence type="ECO:0000259" key="1">
    <source>
        <dbReference type="PROSITE" id="PS50878"/>
    </source>
</evidence>
<keyword evidence="3" id="KW-1185">Reference proteome</keyword>
<dbReference type="InterPro" id="IPR051083">
    <property type="entry name" value="GrpII_Intron_Splice-Mob/Def"/>
</dbReference>
<dbReference type="STRING" id="1616788.AR543_01345"/>
<dbReference type="SUPFAM" id="SSF56317">
    <property type="entry name" value="Carbon-nitrogen hydrolase"/>
    <property type="match status" value="1"/>
</dbReference>
<protein>
    <recommendedName>
        <fullName evidence="1">Reverse transcriptase domain-containing protein</fullName>
    </recommendedName>
</protein>
<dbReference type="InterPro" id="IPR000477">
    <property type="entry name" value="RT_dom"/>
</dbReference>
<dbReference type="RefSeq" id="WP_060531141.1">
    <property type="nucleotide sequence ID" value="NZ_CP013023.1"/>
</dbReference>
<organism evidence="2 3">
    <name type="scientific">Paenibacillus bovis</name>
    <dbReference type="NCBI Taxonomy" id="1616788"/>
    <lineage>
        <taxon>Bacteria</taxon>
        <taxon>Bacillati</taxon>
        <taxon>Bacillota</taxon>
        <taxon>Bacilli</taxon>
        <taxon>Bacillales</taxon>
        <taxon>Paenibacillaceae</taxon>
        <taxon>Paenibacillus</taxon>
    </lineage>
</organism>
<sequence>MSIIEDQYNVVPPQLKYLKDEVVLAQAWKKAHSYIRRHNWYADTLELDLSTINLEDNLKKWVKSVTKRPNSMSLVLAPKNAEWHFEEDDETNKDSLWKPVESQKLRALAHLSLKDQTISTAVMLCLANAVESAQGPSTESDFFLAQDKKIYSYGNRLHCDWIKTINFREIAQFGWGNSLCYRQFYEDYQQFLKRPRVICQYLERNLNPKRKLYVVSLDIQRFYDCIDRDILIKELEILHKEYLEEYNLEEKYQSDDKFWSNLETLFNWNWDINDRKLKEYLNDSENTNEQTSELPQGIPQGLVAGGFFANAYLVNFDRTMGELINSKNDNFIVRDYCRYVDDIRLVIEVEEENNLETEYKNLVSNFVNNKIKDYFQKKYNSNSKLIINPIKTKINSYENISSQNDISVRMNMIQGVISGTPDIEALEHAIGGLDSLLHLSEKLFEEDKTKQTKKINKSLDLFYISVPNVDVKNDTLKRFAAARLVKALKMKRTMTDLEEPIYQKSNFSNIVTKGNLLDHEFETTARKFIALWSRNPSLSLLLKFGLEIYPDSKLLKPVLDAMYYKLFDFKSTDLKDRIDKKAIEYIAADLLYTGAIRIGYKNESSYPSKVNIAMFREELATLAERVLKDKNEFPWYLQQQASLFLASIEKYINLNGYSPKLEHYKSLHEALQYNSNLSLFRKPFKINDYVIVSLIAQQIHPNKERYSTWFSNIWSSNEIINKEKIASIILLNRPDIFVQILSTQNTIKEEIKNTLPEDILLASEDKNRTLKLKNDVEIRLSDLIRSENNPFQQENALLLLAKSFLESEYFGIKYDYRAPISVNDITIRCKDWSKIQSLNSEKDFLSVNIKKSSVSIINEKPKWVNSNSFWIYNIGQLLRSCLTGEFDFTTHSFLARNNSESYKGLRSTWFSRRFGMLNNSKSLFEDPLPLSPWISELLLILLQWPGINYHEKEIKQKTNILSKFELLQLIGKRIESQKKIWGHLSQTPMYTMPVSNKKTINDPLFRVIVVQTLVPRFEDFDEKDPLYWTSSFRAKHRSHIASICNLISQHLTASKTVILDRREDRNVDLIIFPELSIHEDDLDLIRGLSDSTGASIFAGTTFTKRSYHDNAINQAVWVLRSEKRNGREFNYVWQGKKHMTAAESALKIEGYRPYQLLIDFEKANMDPIRVAGSICYDSTDLSLVADLRDISDVFVIVALNQDVDTFDNMVSALHYHMYQPVILVNTGEFGGSTVKAPFTKYNKTITQIHGNNQLAISVFELDPSIFRSIKKPKKVKEVKTPPAGYKGRS</sequence>
<dbReference type="PROSITE" id="PS50878">
    <property type="entry name" value="RT_POL"/>
    <property type="match status" value="1"/>
</dbReference>
<feature type="domain" description="Reverse transcriptase" evidence="1">
    <location>
        <begin position="131"/>
        <end position="402"/>
    </location>
</feature>
<dbReference type="PANTHER" id="PTHR34047">
    <property type="entry name" value="NUCLEAR INTRON MATURASE 1, MITOCHONDRIAL-RELATED"/>
    <property type="match status" value="1"/>
</dbReference>
<gene>
    <name evidence="2" type="ORF">AR543_01345</name>
</gene>
<dbReference type="KEGG" id="pbv:AR543_01345"/>
<reference evidence="2 3" key="2">
    <citation type="journal article" date="2016" name="Int. J. Syst. Evol. Microbiol.">
        <title>Paenibacillus bovis sp. nov., isolated from raw yak (Bos grunniens) milk.</title>
        <authorList>
            <person name="Gao C."/>
            <person name="Han J."/>
            <person name="Liu Z."/>
            <person name="Xu X."/>
            <person name="Hang F."/>
            <person name="Wu Z."/>
        </authorList>
    </citation>
    <scope>NUCLEOTIDE SEQUENCE [LARGE SCALE GENOMIC DNA]</scope>
    <source>
        <strain evidence="2 3">BD3526</strain>
    </source>
</reference>
<evidence type="ECO:0000313" key="2">
    <source>
        <dbReference type="EMBL" id="ANF94809.1"/>
    </source>
</evidence>
<dbReference type="Proteomes" id="UP000078148">
    <property type="component" value="Chromosome"/>
</dbReference>
<dbReference type="CDD" id="cd01646">
    <property type="entry name" value="RT_Bac_retron_I"/>
    <property type="match status" value="1"/>
</dbReference>
<dbReference type="OrthoDB" id="9793236at2"/>
<dbReference type="PANTHER" id="PTHR34047:SF8">
    <property type="entry name" value="PROTEIN YKFC"/>
    <property type="match status" value="1"/>
</dbReference>
<evidence type="ECO:0000313" key="3">
    <source>
        <dbReference type="Proteomes" id="UP000078148"/>
    </source>
</evidence>
<proteinExistence type="predicted"/>
<name>A0A172ZBB1_9BACL</name>
<dbReference type="InterPro" id="IPR036526">
    <property type="entry name" value="C-N_Hydrolase_sf"/>
</dbReference>
<reference evidence="3" key="1">
    <citation type="submission" date="2015-10" db="EMBL/GenBank/DDBJ databases">
        <title>Genome of Paenibacillus bovis sp. nov.</title>
        <authorList>
            <person name="Wu Z."/>
            <person name="Gao C."/>
            <person name="Liu Z."/>
            <person name="Zheng H."/>
        </authorList>
    </citation>
    <scope>NUCLEOTIDE SEQUENCE [LARGE SCALE GENOMIC DNA]</scope>
    <source>
        <strain evidence="3">BD3526</strain>
    </source>
</reference>
<dbReference type="EMBL" id="CP013023">
    <property type="protein sequence ID" value="ANF94809.1"/>
    <property type="molecule type" value="Genomic_DNA"/>
</dbReference>
<accession>A0A172ZBB1</accession>